<evidence type="ECO:0000313" key="3">
    <source>
        <dbReference type="Proteomes" id="UP001596158"/>
    </source>
</evidence>
<protein>
    <recommendedName>
        <fullName evidence="4">Sugar specific permease</fullName>
    </recommendedName>
</protein>
<feature type="transmembrane region" description="Helical" evidence="1">
    <location>
        <begin position="187"/>
        <end position="208"/>
    </location>
</feature>
<keyword evidence="3" id="KW-1185">Reference proteome</keyword>
<feature type="transmembrane region" description="Helical" evidence="1">
    <location>
        <begin position="57"/>
        <end position="77"/>
    </location>
</feature>
<comment type="caution">
    <text evidence="2">The sequence shown here is derived from an EMBL/GenBank/DDBJ whole genome shotgun (WGS) entry which is preliminary data.</text>
</comment>
<feature type="transmembrane region" description="Helical" evidence="1">
    <location>
        <begin position="89"/>
        <end position="109"/>
    </location>
</feature>
<accession>A0ABW1RVD6</accession>
<dbReference type="Pfam" id="PF19700">
    <property type="entry name" value="DUF6198"/>
    <property type="match status" value="1"/>
</dbReference>
<gene>
    <name evidence="2" type="ORF">ACFQGR_08445</name>
</gene>
<evidence type="ECO:0000256" key="1">
    <source>
        <dbReference type="SAM" id="Phobius"/>
    </source>
</evidence>
<feature type="transmembrane region" description="Helical" evidence="1">
    <location>
        <begin position="16"/>
        <end position="37"/>
    </location>
</feature>
<keyword evidence="1" id="KW-0472">Membrane</keyword>
<feature type="transmembrane region" description="Helical" evidence="1">
    <location>
        <begin position="115"/>
        <end position="135"/>
    </location>
</feature>
<sequence>MYNNHGQLRKLSSAELSIYFIAGLVFNAFGNGITVATNMGSAPWTASAANLANVTGISISIFLFIYGVIATVVTCALQRAIDWPHIFGNLLFLIAFSSVIGIVSTQFSSLQHLPLVWRIIIDFIGIIFIAMGVSITQRLQFILHPMDDLTNLTRFMFFKGNAAISQTFNFSFPMVISLIVWLASGEIVALNIGTLFSFFFQGLFVGYADRFIFSHLDHKLTHIGTVN</sequence>
<name>A0ABW1RVD6_9LACO</name>
<reference evidence="3" key="1">
    <citation type="journal article" date="2019" name="Int. J. Syst. Evol. Microbiol.">
        <title>The Global Catalogue of Microorganisms (GCM) 10K type strain sequencing project: providing services to taxonomists for standard genome sequencing and annotation.</title>
        <authorList>
            <consortium name="The Broad Institute Genomics Platform"/>
            <consortium name="The Broad Institute Genome Sequencing Center for Infectious Disease"/>
            <person name="Wu L."/>
            <person name="Ma J."/>
        </authorList>
    </citation>
    <scope>NUCLEOTIDE SEQUENCE [LARGE SCALE GENOMIC DNA]</scope>
    <source>
        <strain evidence="3">CCM 8924</strain>
    </source>
</reference>
<keyword evidence="1" id="KW-0812">Transmembrane</keyword>
<evidence type="ECO:0008006" key="4">
    <source>
        <dbReference type="Google" id="ProtNLM"/>
    </source>
</evidence>
<dbReference type="RefSeq" id="WP_137600342.1">
    <property type="nucleotide sequence ID" value="NZ_BJDT01000001.1"/>
</dbReference>
<keyword evidence="1" id="KW-1133">Transmembrane helix</keyword>
<evidence type="ECO:0000313" key="2">
    <source>
        <dbReference type="EMBL" id="MFC6179403.1"/>
    </source>
</evidence>
<feature type="transmembrane region" description="Helical" evidence="1">
    <location>
        <begin position="156"/>
        <end position="181"/>
    </location>
</feature>
<dbReference type="InterPro" id="IPR038750">
    <property type="entry name" value="YczE/YyaS-like"/>
</dbReference>
<dbReference type="EMBL" id="JBHSSG010000013">
    <property type="protein sequence ID" value="MFC6179403.1"/>
    <property type="molecule type" value="Genomic_DNA"/>
</dbReference>
<organism evidence="2 3">
    <name type="scientific">Weissella sagaensis</name>
    <dbReference type="NCBI Taxonomy" id="2559928"/>
    <lineage>
        <taxon>Bacteria</taxon>
        <taxon>Bacillati</taxon>
        <taxon>Bacillota</taxon>
        <taxon>Bacilli</taxon>
        <taxon>Lactobacillales</taxon>
        <taxon>Lactobacillaceae</taxon>
        <taxon>Weissella</taxon>
    </lineage>
</organism>
<dbReference type="Proteomes" id="UP001596158">
    <property type="component" value="Unassembled WGS sequence"/>
</dbReference>
<proteinExistence type="predicted"/>